<organism evidence="2 3">
    <name type="scientific">Ambispora gerdemannii</name>
    <dbReference type="NCBI Taxonomy" id="144530"/>
    <lineage>
        <taxon>Eukaryota</taxon>
        <taxon>Fungi</taxon>
        <taxon>Fungi incertae sedis</taxon>
        <taxon>Mucoromycota</taxon>
        <taxon>Glomeromycotina</taxon>
        <taxon>Glomeromycetes</taxon>
        <taxon>Archaeosporales</taxon>
        <taxon>Ambisporaceae</taxon>
        <taxon>Ambispora</taxon>
    </lineage>
</organism>
<sequence>LIDLFTNGQIKDLKDYVLGVEVGLDTHSRKNRGGLLMENGVEKLLIDYQVEYKKQVTFALS</sequence>
<proteinExistence type="predicted"/>
<dbReference type="GO" id="GO:0009307">
    <property type="term" value="P:DNA restriction-modification system"/>
    <property type="evidence" value="ECO:0007669"/>
    <property type="project" value="InterPro"/>
</dbReference>
<dbReference type="GO" id="GO:0006302">
    <property type="term" value="P:double-strand break repair"/>
    <property type="evidence" value="ECO:0007669"/>
    <property type="project" value="UniProtKB-ARBA"/>
</dbReference>
<dbReference type="SUPFAM" id="SSF52980">
    <property type="entry name" value="Restriction endonuclease-like"/>
    <property type="match status" value="1"/>
</dbReference>
<feature type="domain" description="Restriction endonuclease type II DpnII-like" evidence="1">
    <location>
        <begin position="1"/>
        <end position="57"/>
    </location>
</feature>
<dbReference type="InterPro" id="IPR011335">
    <property type="entry name" value="Restrct_endonuc-II-like"/>
</dbReference>
<feature type="non-terminal residue" evidence="2">
    <location>
        <position position="1"/>
    </location>
</feature>
<evidence type="ECO:0000259" key="1">
    <source>
        <dbReference type="Pfam" id="PF04556"/>
    </source>
</evidence>
<dbReference type="Pfam" id="PF04556">
    <property type="entry name" value="DpnII"/>
    <property type="match status" value="1"/>
</dbReference>
<reference evidence="2" key="1">
    <citation type="submission" date="2021-06" db="EMBL/GenBank/DDBJ databases">
        <authorList>
            <person name="Kallberg Y."/>
            <person name="Tangrot J."/>
            <person name="Rosling A."/>
        </authorList>
    </citation>
    <scope>NUCLEOTIDE SEQUENCE</scope>
    <source>
        <strain evidence="2">MT106</strain>
    </source>
</reference>
<dbReference type="OrthoDB" id="10571546at2759"/>
<dbReference type="EMBL" id="CAJVPL010016879">
    <property type="protein sequence ID" value="CAG8696872.1"/>
    <property type="molecule type" value="Genomic_DNA"/>
</dbReference>
<gene>
    <name evidence="2" type="ORF">AGERDE_LOCUS13311</name>
</gene>
<dbReference type="AlphaFoldDB" id="A0A9N9EXK1"/>
<name>A0A9N9EXK1_9GLOM</name>
<evidence type="ECO:0000313" key="2">
    <source>
        <dbReference type="EMBL" id="CAG8696872.1"/>
    </source>
</evidence>
<protein>
    <submittedName>
        <fullName evidence="2">11547_t:CDS:1</fullName>
    </submittedName>
</protein>
<dbReference type="GO" id="GO:0003677">
    <property type="term" value="F:DNA binding"/>
    <property type="evidence" value="ECO:0007669"/>
    <property type="project" value="InterPro"/>
</dbReference>
<evidence type="ECO:0000313" key="3">
    <source>
        <dbReference type="Proteomes" id="UP000789831"/>
    </source>
</evidence>
<comment type="caution">
    <text evidence="2">The sequence shown here is derived from an EMBL/GenBank/DDBJ whole genome shotgun (WGS) entry which is preliminary data.</text>
</comment>
<keyword evidence="3" id="KW-1185">Reference proteome</keyword>
<dbReference type="InterPro" id="IPR007637">
    <property type="entry name" value="Restrct_endonuc_II_DpnII-like"/>
</dbReference>
<feature type="non-terminal residue" evidence="2">
    <location>
        <position position="61"/>
    </location>
</feature>
<accession>A0A9N9EXK1</accession>
<dbReference type="Proteomes" id="UP000789831">
    <property type="component" value="Unassembled WGS sequence"/>
</dbReference>
<dbReference type="GO" id="GO:0009036">
    <property type="term" value="F:type II site-specific deoxyribonuclease activity"/>
    <property type="evidence" value="ECO:0007669"/>
    <property type="project" value="InterPro"/>
</dbReference>